<keyword evidence="3" id="KW-1185">Reference proteome</keyword>
<sequence length="204" mass="22663">MSTEWAPSPTFSIPTDRLHISYFQVDNPKQSEFLVRLWNTEDFIKSCGNTGLDTPEKAAAFIKNRVQKDYLRNKHGQFLVSLKPHPDASLAESRPIGVVSLMKGEPPNAYSAPDIGYTILPEESGKGYATEASSGLLEYARRELGVKDVLGFCGHDDARSARVLQKIGLQFRGNRKLRVFGGAHSAVYAWPEMSQDLIVYGIDD</sequence>
<evidence type="ECO:0000259" key="1">
    <source>
        <dbReference type="Pfam" id="PF13302"/>
    </source>
</evidence>
<dbReference type="InterPro" id="IPR000182">
    <property type="entry name" value="GNAT_dom"/>
</dbReference>
<dbReference type="SUPFAM" id="SSF55729">
    <property type="entry name" value="Acyl-CoA N-acyltransferases (Nat)"/>
    <property type="match status" value="1"/>
</dbReference>
<dbReference type="PANTHER" id="PTHR43792">
    <property type="entry name" value="GNAT FAMILY, PUTATIVE (AFU_ORTHOLOGUE AFUA_3G00765)-RELATED-RELATED"/>
    <property type="match status" value="1"/>
</dbReference>
<dbReference type="AlphaFoldDB" id="A0A510NW60"/>
<dbReference type="InterPro" id="IPR016181">
    <property type="entry name" value="Acyl_CoA_acyltransferase"/>
</dbReference>
<name>A0A510NW60_TALPI</name>
<proteinExistence type="predicted"/>
<organism evidence="2 3">
    <name type="scientific">Talaromyces pinophilus</name>
    <name type="common">Penicillium pinophilum</name>
    <dbReference type="NCBI Taxonomy" id="128442"/>
    <lineage>
        <taxon>Eukaryota</taxon>
        <taxon>Fungi</taxon>
        <taxon>Dikarya</taxon>
        <taxon>Ascomycota</taxon>
        <taxon>Pezizomycotina</taxon>
        <taxon>Eurotiomycetes</taxon>
        <taxon>Eurotiomycetidae</taxon>
        <taxon>Eurotiales</taxon>
        <taxon>Trichocomaceae</taxon>
        <taxon>Talaromyces</taxon>
        <taxon>Talaromyces sect. Talaromyces</taxon>
    </lineage>
</organism>
<protein>
    <recommendedName>
        <fullName evidence="1">N-acetyltransferase domain-containing protein</fullName>
    </recommendedName>
</protein>
<dbReference type="PANTHER" id="PTHR43792:SF16">
    <property type="entry name" value="N-ACETYLTRANSFERASE DOMAIN-CONTAINING PROTEIN"/>
    <property type="match status" value="1"/>
</dbReference>
<reference evidence="3" key="1">
    <citation type="journal article" date="2015" name="Genome Announc.">
        <title>Draft genome sequence of Talaromyces cellulolyticus strain Y-94, a source of lignocellulosic biomass-degrading enzymes.</title>
        <authorList>
            <person name="Fujii T."/>
            <person name="Koike H."/>
            <person name="Sawayama S."/>
            <person name="Yano S."/>
            <person name="Inoue H."/>
        </authorList>
    </citation>
    <scope>NUCLEOTIDE SEQUENCE [LARGE SCALE GENOMIC DNA]</scope>
    <source>
        <strain evidence="3">Y-94</strain>
    </source>
</reference>
<dbReference type="Pfam" id="PF13302">
    <property type="entry name" value="Acetyltransf_3"/>
    <property type="match status" value="1"/>
</dbReference>
<dbReference type="InterPro" id="IPR051531">
    <property type="entry name" value="N-acetyltransferase"/>
</dbReference>
<dbReference type="EMBL" id="DF933814">
    <property type="protein sequence ID" value="GAM36499.1"/>
    <property type="molecule type" value="Genomic_DNA"/>
</dbReference>
<evidence type="ECO:0000313" key="3">
    <source>
        <dbReference type="Proteomes" id="UP000053095"/>
    </source>
</evidence>
<dbReference type="Proteomes" id="UP000053095">
    <property type="component" value="Unassembled WGS sequence"/>
</dbReference>
<evidence type="ECO:0000313" key="2">
    <source>
        <dbReference type="EMBL" id="GAM36499.1"/>
    </source>
</evidence>
<gene>
    <name evidence="2" type="ORF">TCE0_018r05643</name>
</gene>
<accession>A0A510NW60</accession>
<feature type="domain" description="N-acetyltransferase" evidence="1">
    <location>
        <begin position="35"/>
        <end position="170"/>
    </location>
</feature>
<dbReference type="GO" id="GO:0016747">
    <property type="term" value="F:acyltransferase activity, transferring groups other than amino-acyl groups"/>
    <property type="evidence" value="ECO:0007669"/>
    <property type="project" value="InterPro"/>
</dbReference>
<dbReference type="Gene3D" id="3.40.630.30">
    <property type="match status" value="1"/>
</dbReference>